<feature type="transmembrane region" description="Helical" evidence="1">
    <location>
        <begin position="213"/>
        <end position="233"/>
    </location>
</feature>
<dbReference type="Pfam" id="PF00873">
    <property type="entry name" value="ACR_tran"/>
    <property type="match status" value="1"/>
</dbReference>
<feature type="non-terminal residue" evidence="2">
    <location>
        <position position="1"/>
    </location>
</feature>
<feature type="transmembrane region" description="Helical" evidence="1">
    <location>
        <begin position="343"/>
        <end position="363"/>
    </location>
</feature>
<dbReference type="GO" id="GO:0042910">
    <property type="term" value="F:xenobiotic transmembrane transporter activity"/>
    <property type="evidence" value="ECO:0007669"/>
    <property type="project" value="TreeGrafter"/>
</dbReference>
<dbReference type="Proteomes" id="UP000885722">
    <property type="component" value="Unassembled WGS sequence"/>
</dbReference>
<feature type="transmembrane region" description="Helical" evidence="1">
    <location>
        <begin position="239"/>
        <end position="258"/>
    </location>
</feature>
<dbReference type="PANTHER" id="PTHR32063">
    <property type="match status" value="1"/>
</dbReference>
<sequence>AEVRRDLPADMNEPIARVVIHRFPLLLIAVSGEVPREELLEAAKALKSRLARFKALNSIDIRGDADRELKIEIDEKRLEAYGIPKALFYQAIQGLSSIYPAGTFKSEGKEFYLSTVNGEKEARRIRDTILGVGDKRIRLGDVATVRFGLSTPQEISHFNGRQNISLNLTKTASGNAIALSRQIRELLHEFARNYPDLTFQVYTDTSIWIKNRINLVSSNIFFGLILVFTALFLSVNWRIGTVVALGIPTSFFIALIAAEMLGYSMNMLTMLGALIALGMLVDEAIVVAENIYRHLEMGKPPRQAALDGSVEMFPAVATATMTTVFAFLPLLIMSGQLGIFMKVLPVMITILLLSSLFEAFYFLPLHAKELFSIGHRIDHHEPSPFWDRAVAGYQKLLRRLLDHKKLSLLVMVSAILLATVGMLKLSKFQLFPSFDASQIYISGKVDVNNRLEDTEKYMQRIERDLLREFNGTDVASVTSIVGLKFNPDQSFEKGENLFQLFLNLHERKPENFFDRFINPILSLEYDPHDMIRTHSAQEILKRAQKVLARYKGVRLSTDKPLYEELTAFVPQAGIVGHDIEIGVSTPANGQAFDALAKLEKALRKIP</sequence>
<dbReference type="AlphaFoldDB" id="A0A7V2SIW4"/>
<name>A0A7V2SIW4_9BACT</name>
<dbReference type="InterPro" id="IPR001036">
    <property type="entry name" value="Acrflvin-R"/>
</dbReference>
<dbReference type="InterPro" id="IPR027463">
    <property type="entry name" value="AcrB_DN_DC_subdom"/>
</dbReference>
<dbReference type="EMBL" id="DRNO01000164">
    <property type="protein sequence ID" value="HFC03714.1"/>
    <property type="molecule type" value="Genomic_DNA"/>
</dbReference>
<feature type="transmembrane region" description="Helical" evidence="1">
    <location>
        <begin position="270"/>
        <end position="292"/>
    </location>
</feature>
<protein>
    <submittedName>
        <fullName evidence="2">Efflux RND transporter permease subunit</fullName>
    </submittedName>
</protein>
<proteinExistence type="predicted"/>
<dbReference type="Gene3D" id="3.30.2090.10">
    <property type="entry name" value="Multidrug efflux transporter AcrB TolC docking domain, DN and DC subdomains"/>
    <property type="match status" value="1"/>
</dbReference>
<keyword evidence="1" id="KW-0812">Transmembrane</keyword>
<dbReference type="SUPFAM" id="SSF82714">
    <property type="entry name" value="Multidrug efflux transporter AcrB TolC docking domain, DN and DC subdomains"/>
    <property type="match status" value="1"/>
</dbReference>
<dbReference type="SUPFAM" id="SSF82693">
    <property type="entry name" value="Multidrug efflux transporter AcrB pore domain, PN1, PN2, PC1 and PC2 subdomains"/>
    <property type="match status" value="1"/>
</dbReference>
<dbReference type="PANTHER" id="PTHR32063:SF33">
    <property type="entry name" value="RND SUPERFAMILY EFFLUX PUMP PERMEASE COMPONENT"/>
    <property type="match status" value="1"/>
</dbReference>
<dbReference type="SUPFAM" id="SSF82866">
    <property type="entry name" value="Multidrug efflux transporter AcrB transmembrane domain"/>
    <property type="match status" value="1"/>
</dbReference>
<dbReference type="Gene3D" id="1.20.1640.10">
    <property type="entry name" value="Multidrug efflux transporter AcrB transmembrane domain"/>
    <property type="match status" value="2"/>
</dbReference>
<dbReference type="GO" id="GO:0005886">
    <property type="term" value="C:plasma membrane"/>
    <property type="evidence" value="ECO:0007669"/>
    <property type="project" value="TreeGrafter"/>
</dbReference>
<accession>A0A7V2SIW4</accession>
<feature type="transmembrane region" description="Helical" evidence="1">
    <location>
        <begin position="312"/>
        <end position="331"/>
    </location>
</feature>
<organism evidence="2">
    <name type="scientific">Nitratifractor salsuginis</name>
    <dbReference type="NCBI Taxonomy" id="269261"/>
    <lineage>
        <taxon>Bacteria</taxon>
        <taxon>Pseudomonadati</taxon>
        <taxon>Campylobacterota</taxon>
        <taxon>Epsilonproteobacteria</taxon>
        <taxon>Campylobacterales</taxon>
        <taxon>Sulfurovaceae</taxon>
        <taxon>Nitratifractor</taxon>
    </lineage>
</organism>
<feature type="transmembrane region" description="Helical" evidence="1">
    <location>
        <begin position="406"/>
        <end position="423"/>
    </location>
</feature>
<gene>
    <name evidence="2" type="ORF">ENJ74_02465</name>
</gene>
<keyword evidence="1" id="KW-0472">Membrane</keyword>
<feature type="non-terminal residue" evidence="2">
    <location>
        <position position="606"/>
    </location>
</feature>
<dbReference type="Gene3D" id="3.30.70.1430">
    <property type="entry name" value="Multidrug efflux transporter AcrB pore domain"/>
    <property type="match status" value="2"/>
</dbReference>
<evidence type="ECO:0000313" key="2">
    <source>
        <dbReference type="EMBL" id="HFC03714.1"/>
    </source>
</evidence>
<keyword evidence="1" id="KW-1133">Transmembrane helix</keyword>
<comment type="caution">
    <text evidence="2">The sequence shown here is derived from an EMBL/GenBank/DDBJ whole genome shotgun (WGS) entry which is preliminary data.</text>
</comment>
<dbReference type="Gene3D" id="3.30.70.1320">
    <property type="entry name" value="Multidrug efflux transporter AcrB pore domain like"/>
    <property type="match status" value="1"/>
</dbReference>
<dbReference type="PRINTS" id="PR00702">
    <property type="entry name" value="ACRIFLAVINRP"/>
</dbReference>
<reference evidence="2" key="1">
    <citation type="journal article" date="2020" name="mSystems">
        <title>Genome- and Community-Level Interaction Insights into Carbon Utilization and Element Cycling Functions of Hydrothermarchaeota in Hydrothermal Sediment.</title>
        <authorList>
            <person name="Zhou Z."/>
            <person name="Liu Y."/>
            <person name="Xu W."/>
            <person name="Pan J."/>
            <person name="Luo Z.H."/>
            <person name="Li M."/>
        </authorList>
    </citation>
    <scope>NUCLEOTIDE SEQUENCE [LARGE SCALE GENOMIC DNA]</scope>
    <source>
        <strain evidence="2">HyVt-513</strain>
    </source>
</reference>
<evidence type="ECO:0000256" key="1">
    <source>
        <dbReference type="SAM" id="Phobius"/>
    </source>
</evidence>